<protein>
    <recommendedName>
        <fullName evidence="9">PGG domain-containing protein</fullName>
    </recommendedName>
</protein>
<dbReference type="Pfam" id="PF13857">
    <property type="entry name" value="Ank_5"/>
    <property type="match status" value="1"/>
</dbReference>
<dbReference type="STRING" id="1504633.A0A2T7ERB3"/>
<evidence type="ECO:0000313" key="11">
    <source>
        <dbReference type="Proteomes" id="UP000244336"/>
    </source>
</evidence>
<dbReference type="InterPro" id="IPR002110">
    <property type="entry name" value="Ankyrin_rpt"/>
</dbReference>
<evidence type="ECO:0000256" key="2">
    <source>
        <dbReference type="ARBA" id="ARBA00022692"/>
    </source>
</evidence>
<evidence type="ECO:0000259" key="9">
    <source>
        <dbReference type="Pfam" id="PF13962"/>
    </source>
</evidence>
<feature type="transmembrane region" description="Helical" evidence="8">
    <location>
        <begin position="625"/>
        <end position="646"/>
    </location>
</feature>
<sequence>MELPPPCLATATKAPEVAAAKMMVATNRGDCQRLKELANKEDATTMVVVMSRKEAPAKKHTPASMHPVLAEAACTGNWEEINFLLEGEDLQEGHSSKSNTRSQKFLDKLAAYPSGPAATDVEEGINAVSLLKGVTVEGDTALHLVAANGEGNNFVECADLIHGKDKSLLSRQNYKGDTPLHCAARAGMSQMVSHLIDLATGDNIVEDLVRQENNSNETVLHVAIRNGAHGLVQDLLTADPKLACFPQQGTSPLYLAILLEHETIAQTLYEKSENNVLSYSGPNGQNALHAAVLRGPEITRKLLKWNKNKDLTTGRDANGSTPLHFAAGLRGAENEGSACAQVFDATTSVLYQPDNDGLSPIHVAATVGAASATFFPKVPAIAQFVSKCPSSAGLRDAKGRTFLHVAVEKKNVRVVRYACHSDRPLAWVLNMQDNQGNTALHLAVKDGNLAIFRLLFGNRQVNLNLTNEDGQTPVDIARYNMRPSFYDRTADPEVWIPRALKIAGARGGATRWDHFRENYEDRHGVKTNYAEKELEMLKDSTQFQSIGPVLIATVTFGAMFALPGGYRADGSDYGGTPTLAGTFAFHAFMVTNTLAFICSTIATLASMYAGSARLNLERRKDHFDFSIAFMHNSIMALAAAFALGVYTVLSPVAHKTAIVICVMSPLVVLYNFKDFWLNWARFAMPLLARRGAIWTLWLYTQVVLGNMFSVSWLILVFVWASYGRDHPISKAVSPAQAPATFA</sequence>
<evidence type="ECO:0000256" key="4">
    <source>
        <dbReference type="ARBA" id="ARBA00022989"/>
    </source>
</evidence>
<feature type="repeat" description="ANK" evidence="7">
    <location>
        <begin position="175"/>
        <end position="207"/>
    </location>
</feature>
<feature type="transmembrane region" description="Helical" evidence="8">
    <location>
        <begin position="693"/>
        <end position="720"/>
    </location>
</feature>
<dbReference type="PROSITE" id="PS50088">
    <property type="entry name" value="ANK_REPEAT"/>
    <property type="match status" value="2"/>
</dbReference>
<dbReference type="Gramene" id="PUZ70368">
    <property type="protein sequence ID" value="PUZ70368"/>
    <property type="gene ID" value="GQ55_2G224200"/>
</dbReference>
<name>A0A2T7ERB3_9POAL</name>
<dbReference type="InterPro" id="IPR036770">
    <property type="entry name" value="Ankyrin_rpt-contain_sf"/>
</dbReference>
<keyword evidence="11" id="KW-1185">Reference proteome</keyword>
<dbReference type="InterPro" id="IPR026961">
    <property type="entry name" value="PGG_dom"/>
</dbReference>
<evidence type="ECO:0000256" key="6">
    <source>
        <dbReference type="ARBA" id="ARBA00023136"/>
    </source>
</evidence>
<dbReference type="GO" id="GO:0005886">
    <property type="term" value="C:plasma membrane"/>
    <property type="evidence" value="ECO:0007669"/>
    <property type="project" value="TreeGrafter"/>
</dbReference>
<proteinExistence type="predicted"/>
<comment type="subcellular location">
    <subcellularLocation>
        <location evidence="1">Membrane</location>
        <topology evidence="1">Multi-pass membrane protein</topology>
    </subcellularLocation>
</comment>
<organism evidence="10 11">
    <name type="scientific">Panicum hallii var. hallii</name>
    <dbReference type="NCBI Taxonomy" id="1504633"/>
    <lineage>
        <taxon>Eukaryota</taxon>
        <taxon>Viridiplantae</taxon>
        <taxon>Streptophyta</taxon>
        <taxon>Embryophyta</taxon>
        <taxon>Tracheophyta</taxon>
        <taxon>Spermatophyta</taxon>
        <taxon>Magnoliopsida</taxon>
        <taxon>Liliopsida</taxon>
        <taxon>Poales</taxon>
        <taxon>Poaceae</taxon>
        <taxon>PACMAD clade</taxon>
        <taxon>Panicoideae</taxon>
        <taxon>Panicodae</taxon>
        <taxon>Paniceae</taxon>
        <taxon>Panicinae</taxon>
        <taxon>Panicum</taxon>
        <taxon>Panicum sect. Panicum</taxon>
    </lineage>
</organism>
<gene>
    <name evidence="10" type="ORF">GQ55_2G224200</name>
</gene>
<evidence type="ECO:0000256" key="5">
    <source>
        <dbReference type="ARBA" id="ARBA00023043"/>
    </source>
</evidence>
<keyword evidence="2 8" id="KW-0812">Transmembrane</keyword>
<dbReference type="OrthoDB" id="1847170at2759"/>
<keyword evidence="6 8" id="KW-0472">Membrane</keyword>
<evidence type="ECO:0000313" key="10">
    <source>
        <dbReference type="EMBL" id="PUZ70368.1"/>
    </source>
</evidence>
<evidence type="ECO:0000256" key="3">
    <source>
        <dbReference type="ARBA" id="ARBA00022737"/>
    </source>
</evidence>
<accession>A0A2T7ERB3</accession>
<feature type="repeat" description="ANK" evidence="7">
    <location>
        <begin position="435"/>
        <end position="456"/>
    </location>
</feature>
<dbReference type="Gene3D" id="1.25.40.20">
    <property type="entry name" value="Ankyrin repeat-containing domain"/>
    <property type="match status" value="3"/>
</dbReference>
<dbReference type="AlphaFoldDB" id="A0A2T7ERB3"/>
<feature type="domain" description="PGG" evidence="9">
    <location>
        <begin position="537"/>
        <end position="648"/>
    </location>
</feature>
<dbReference type="PANTHER" id="PTHR24186">
    <property type="entry name" value="PROTEIN PHOSPHATASE 1 REGULATORY SUBUNIT"/>
    <property type="match status" value="1"/>
</dbReference>
<dbReference type="PROSITE" id="PS50297">
    <property type="entry name" value="ANK_REP_REGION"/>
    <property type="match status" value="2"/>
</dbReference>
<dbReference type="SMART" id="SM00248">
    <property type="entry name" value="ANK"/>
    <property type="match status" value="7"/>
</dbReference>
<feature type="transmembrane region" description="Helical" evidence="8">
    <location>
        <begin position="652"/>
        <end position="672"/>
    </location>
</feature>
<evidence type="ECO:0000256" key="1">
    <source>
        <dbReference type="ARBA" id="ARBA00004141"/>
    </source>
</evidence>
<keyword evidence="4 8" id="KW-1133">Transmembrane helix</keyword>
<keyword evidence="3" id="KW-0677">Repeat</keyword>
<dbReference type="Pfam" id="PF12796">
    <property type="entry name" value="Ank_2"/>
    <property type="match status" value="2"/>
</dbReference>
<feature type="transmembrane region" description="Helical" evidence="8">
    <location>
        <begin position="583"/>
        <end position="605"/>
    </location>
</feature>
<dbReference type="Proteomes" id="UP000244336">
    <property type="component" value="Chromosome 2"/>
</dbReference>
<evidence type="ECO:0000256" key="7">
    <source>
        <dbReference type="PROSITE-ProRule" id="PRU00023"/>
    </source>
</evidence>
<dbReference type="EMBL" id="CM009750">
    <property type="protein sequence ID" value="PUZ70368.1"/>
    <property type="molecule type" value="Genomic_DNA"/>
</dbReference>
<dbReference type="Pfam" id="PF13962">
    <property type="entry name" value="PGG"/>
    <property type="match status" value="1"/>
</dbReference>
<feature type="transmembrane region" description="Helical" evidence="8">
    <location>
        <begin position="546"/>
        <end position="563"/>
    </location>
</feature>
<reference evidence="10 11" key="1">
    <citation type="submission" date="2018-04" db="EMBL/GenBank/DDBJ databases">
        <title>WGS assembly of Panicum hallii var. hallii HAL2.</title>
        <authorList>
            <person name="Lovell J."/>
            <person name="Jenkins J."/>
            <person name="Lowry D."/>
            <person name="Mamidi S."/>
            <person name="Sreedasyam A."/>
            <person name="Weng X."/>
            <person name="Barry K."/>
            <person name="Bonette J."/>
            <person name="Campitelli B."/>
            <person name="Daum C."/>
            <person name="Gordon S."/>
            <person name="Gould B."/>
            <person name="Lipzen A."/>
            <person name="MacQueen A."/>
            <person name="Palacio-Mejia J."/>
            <person name="Plott C."/>
            <person name="Shakirov E."/>
            <person name="Shu S."/>
            <person name="Yoshinaga Y."/>
            <person name="Zane M."/>
            <person name="Rokhsar D."/>
            <person name="Grimwood J."/>
            <person name="Schmutz J."/>
            <person name="Juenger T."/>
        </authorList>
    </citation>
    <scope>NUCLEOTIDE SEQUENCE [LARGE SCALE GENOMIC DNA]</scope>
    <source>
        <strain evidence="11">cv. HAL2</strain>
    </source>
</reference>
<dbReference type="PANTHER" id="PTHR24186:SF50">
    <property type="entry name" value="ANKYRIN REPEAT-CONTAINING PROTEIN ITN1-LIKE ISOFORM X1"/>
    <property type="match status" value="1"/>
</dbReference>
<keyword evidence="5 7" id="KW-0040">ANK repeat</keyword>
<evidence type="ECO:0000256" key="8">
    <source>
        <dbReference type="SAM" id="Phobius"/>
    </source>
</evidence>
<dbReference type="SUPFAM" id="SSF48403">
    <property type="entry name" value="Ankyrin repeat"/>
    <property type="match status" value="1"/>
</dbReference>